<feature type="compositionally biased region" description="Basic residues" evidence="1">
    <location>
        <begin position="21"/>
        <end position="41"/>
    </location>
</feature>
<sequence length="117" mass="14272">MEELKPTPANSSPLNPTRLSRPSRHRLRRLPFRHLRRHHLHVVPNPPPMPQRGFFHLLPRHQPRPRGVRPRRQHPSYVRAPLRRPHVRRRPQHHQHPPRHPHRLHPPPPQRIKTRLR</sequence>
<comment type="caution">
    <text evidence="2">The sequence shown here is derived from an EMBL/GenBank/DDBJ whole genome shotgun (WGS) entry which is preliminary data.</text>
</comment>
<organism evidence="2 3">
    <name type="scientific">Rubus argutus</name>
    <name type="common">Southern blackberry</name>
    <dbReference type="NCBI Taxonomy" id="59490"/>
    <lineage>
        <taxon>Eukaryota</taxon>
        <taxon>Viridiplantae</taxon>
        <taxon>Streptophyta</taxon>
        <taxon>Embryophyta</taxon>
        <taxon>Tracheophyta</taxon>
        <taxon>Spermatophyta</taxon>
        <taxon>Magnoliopsida</taxon>
        <taxon>eudicotyledons</taxon>
        <taxon>Gunneridae</taxon>
        <taxon>Pentapetalae</taxon>
        <taxon>rosids</taxon>
        <taxon>fabids</taxon>
        <taxon>Rosales</taxon>
        <taxon>Rosaceae</taxon>
        <taxon>Rosoideae</taxon>
        <taxon>Rosoideae incertae sedis</taxon>
        <taxon>Rubus</taxon>
    </lineage>
</organism>
<evidence type="ECO:0000313" key="2">
    <source>
        <dbReference type="EMBL" id="KAK9950558.1"/>
    </source>
</evidence>
<dbReference type="AlphaFoldDB" id="A0AAW1YPV9"/>
<reference evidence="2 3" key="1">
    <citation type="journal article" date="2023" name="G3 (Bethesda)">
        <title>A chromosome-length genome assembly and annotation of blackberry (Rubus argutus, cv. 'Hillquist').</title>
        <authorList>
            <person name="Bruna T."/>
            <person name="Aryal R."/>
            <person name="Dudchenko O."/>
            <person name="Sargent D.J."/>
            <person name="Mead D."/>
            <person name="Buti M."/>
            <person name="Cavallini A."/>
            <person name="Hytonen T."/>
            <person name="Andres J."/>
            <person name="Pham M."/>
            <person name="Weisz D."/>
            <person name="Mascagni F."/>
            <person name="Usai G."/>
            <person name="Natali L."/>
            <person name="Bassil N."/>
            <person name="Fernandez G.E."/>
            <person name="Lomsadze A."/>
            <person name="Armour M."/>
            <person name="Olukolu B."/>
            <person name="Poorten T."/>
            <person name="Britton C."/>
            <person name="Davik J."/>
            <person name="Ashrafi H."/>
            <person name="Aiden E.L."/>
            <person name="Borodovsky M."/>
            <person name="Worthington M."/>
        </authorList>
    </citation>
    <scope>NUCLEOTIDE SEQUENCE [LARGE SCALE GENOMIC DNA]</scope>
    <source>
        <strain evidence="2">PI 553951</strain>
    </source>
</reference>
<dbReference type="Proteomes" id="UP001457282">
    <property type="component" value="Unassembled WGS sequence"/>
</dbReference>
<evidence type="ECO:0000256" key="1">
    <source>
        <dbReference type="SAM" id="MobiDB-lite"/>
    </source>
</evidence>
<gene>
    <name evidence="2" type="ORF">M0R45_006043</name>
</gene>
<dbReference type="EMBL" id="JBEDUW010000001">
    <property type="protein sequence ID" value="KAK9950558.1"/>
    <property type="molecule type" value="Genomic_DNA"/>
</dbReference>
<name>A0AAW1YPV9_RUBAR</name>
<evidence type="ECO:0000313" key="3">
    <source>
        <dbReference type="Proteomes" id="UP001457282"/>
    </source>
</evidence>
<keyword evidence="3" id="KW-1185">Reference proteome</keyword>
<proteinExistence type="predicted"/>
<feature type="compositionally biased region" description="Basic residues" evidence="1">
    <location>
        <begin position="81"/>
        <end position="105"/>
    </location>
</feature>
<feature type="region of interest" description="Disordered" evidence="1">
    <location>
        <begin position="1"/>
        <end position="117"/>
    </location>
</feature>
<feature type="compositionally biased region" description="Basic residues" evidence="1">
    <location>
        <begin position="58"/>
        <end position="74"/>
    </location>
</feature>
<feature type="compositionally biased region" description="Polar residues" evidence="1">
    <location>
        <begin position="8"/>
        <end position="17"/>
    </location>
</feature>
<accession>A0AAW1YPV9</accession>
<protein>
    <submittedName>
        <fullName evidence="2">Uncharacterized protein</fullName>
    </submittedName>
</protein>